<evidence type="ECO:0000256" key="9">
    <source>
        <dbReference type="ARBA" id="ARBA00023180"/>
    </source>
</evidence>
<gene>
    <name evidence="13" type="ORF">J4Q44_G00048500</name>
</gene>
<keyword evidence="4" id="KW-0732">Signal</keyword>
<dbReference type="InterPro" id="IPR013783">
    <property type="entry name" value="Ig-like_fold"/>
</dbReference>
<evidence type="ECO:0000256" key="3">
    <source>
        <dbReference type="ARBA" id="ARBA00022692"/>
    </source>
</evidence>
<evidence type="ECO:0000256" key="8">
    <source>
        <dbReference type="ARBA" id="ARBA00023170"/>
    </source>
</evidence>
<feature type="domain" description="Ig-like" evidence="12">
    <location>
        <begin position="34"/>
        <end position="149"/>
    </location>
</feature>
<evidence type="ECO:0000256" key="7">
    <source>
        <dbReference type="ARBA" id="ARBA00023157"/>
    </source>
</evidence>
<dbReference type="GO" id="GO:0031295">
    <property type="term" value="P:T cell costimulation"/>
    <property type="evidence" value="ECO:0007669"/>
    <property type="project" value="TreeGrafter"/>
</dbReference>
<dbReference type="GO" id="GO:0006955">
    <property type="term" value="P:immune response"/>
    <property type="evidence" value="ECO:0007669"/>
    <property type="project" value="TreeGrafter"/>
</dbReference>
<dbReference type="GO" id="GO:0009897">
    <property type="term" value="C:external side of plasma membrane"/>
    <property type="evidence" value="ECO:0007669"/>
    <property type="project" value="TreeGrafter"/>
</dbReference>
<name>A0AAN8MER8_9TELE</name>
<dbReference type="Gene3D" id="2.60.40.10">
    <property type="entry name" value="Immunoglobulins"/>
    <property type="match status" value="1"/>
</dbReference>
<sequence length="189" mass="22233">MRIHVIHWTIFFVVVFYPLFVISNTFNGMTCWLPVCVILLMELQVSSQERVEGFTRGKVILPCRYNVMPIEEVTIFWRYKDDRNVYNIVSGKADLTDQDRQFRDRTRMFPEEWAKGNFSLLLTDLKDSDSGSYSCFIQTMNILRQVELSVQEKPTPEPKVDPRSSSMSIRELNQSFFLFLLLSPTLHFL</sequence>
<dbReference type="Proteomes" id="UP001356427">
    <property type="component" value="Unassembled WGS sequence"/>
</dbReference>
<dbReference type="GO" id="GO:0007166">
    <property type="term" value="P:cell surface receptor signaling pathway"/>
    <property type="evidence" value="ECO:0007669"/>
    <property type="project" value="TreeGrafter"/>
</dbReference>
<keyword evidence="2" id="KW-1003">Cell membrane</keyword>
<evidence type="ECO:0000313" key="13">
    <source>
        <dbReference type="EMBL" id="KAK6325508.1"/>
    </source>
</evidence>
<keyword evidence="6 11" id="KW-0472">Membrane</keyword>
<dbReference type="FunFam" id="2.60.40.10:FF:000142">
    <property type="entry name" value="V-set domain-containing T-cell activation inhibitor 1"/>
    <property type="match status" value="1"/>
</dbReference>
<dbReference type="InterPro" id="IPR051713">
    <property type="entry name" value="T-cell_Activation_Regulation"/>
</dbReference>
<dbReference type="PROSITE" id="PS50835">
    <property type="entry name" value="IG_LIKE"/>
    <property type="match status" value="1"/>
</dbReference>
<keyword evidence="7" id="KW-1015">Disulfide bond</keyword>
<accession>A0AAN8MER8</accession>
<keyword evidence="14" id="KW-1185">Reference proteome</keyword>
<evidence type="ECO:0000256" key="2">
    <source>
        <dbReference type="ARBA" id="ARBA00022475"/>
    </source>
</evidence>
<dbReference type="PANTHER" id="PTHR25466:SF14">
    <property type="entry name" value="BUTYROPHILIN SUBFAMILY 2 MEMBER A2-LIKE-RELATED"/>
    <property type="match status" value="1"/>
</dbReference>
<evidence type="ECO:0000256" key="10">
    <source>
        <dbReference type="ARBA" id="ARBA00023319"/>
    </source>
</evidence>
<dbReference type="AlphaFoldDB" id="A0AAN8MER8"/>
<keyword evidence="5 11" id="KW-1133">Transmembrane helix</keyword>
<dbReference type="SUPFAM" id="SSF48726">
    <property type="entry name" value="Immunoglobulin"/>
    <property type="match status" value="1"/>
</dbReference>
<proteinExistence type="predicted"/>
<dbReference type="GO" id="GO:0042130">
    <property type="term" value="P:negative regulation of T cell proliferation"/>
    <property type="evidence" value="ECO:0007669"/>
    <property type="project" value="TreeGrafter"/>
</dbReference>
<evidence type="ECO:0000256" key="1">
    <source>
        <dbReference type="ARBA" id="ARBA00004251"/>
    </source>
</evidence>
<keyword evidence="3 11" id="KW-0812">Transmembrane</keyword>
<evidence type="ECO:0000313" key="14">
    <source>
        <dbReference type="Proteomes" id="UP001356427"/>
    </source>
</evidence>
<feature type="transmembrane region" description="Helical" evidence="11">
    <location>
        <begin position="6"/>
        <end position="23"/>
    </location>
</feature>
<evidence type="ECO:0000256" key="4">
    <source>
        <dbReference type="ARBA" id="ARBA00022729"/>
    </source>
</evidence>
<comment type="subcellular location">
    <subcellularLocation>
        <location evidence="1">Cell membrane</location>
        <topology evidence="1">Single-pass type I membrane protein</topology>
    </subcellularLocation>
</comment>
<dbReference type="EMBL" id="JAGTTL010000003">
    <property type="protein sequence ID" value="KAK6325508.1"/>
    <property type="molecule type" value="Genomic_DNA"/>
</dbReference>
<keyword evidence="8" id="KW-0675">Receptor</keyword>
<reference evidence="13 14" key="1">
    <citation type="submission" date="2021-04" db="EMBL/GenBank/DDBJ databases">
        <authorList>
            <person name="De Guttry C."/>
            <person name="Zahm M."/>
            <person name="Klopp C."/>
            <person name="Cabau C."/>
            <person name="Louis A."/>
            <person name="Berthelot C."/>
            <person name="Parey E."/>
            <person name="Roest Crollius H."/>
            <person name="Montfort J."/>
            <person name="Robinson-Rechavi M."/>
            <person name="Bucao C."/>
            <person name="Bouchez O."/>
            <person name="Gislard M."/>
            <person name="Lluch J."/>
            <person name="Milhes M."/>
            <person name="Lampietro C."/>
            <person name="Lopez Roques C."/>
            <person name="Donnadieu C."/>
            <person name="Braasch I."/>
            <person name="Desvignes T."/>
            <person name="Postlethwait J."/>
            <person name="Bobe J."/>
            <person name="Wedekind C."/>
            <person name="Guiguen Y."/>
        </authorList>
    </citation>
    <scope>NUCLEOTIDE SEQUENCE [LARGE SCALE GENOMIC DNA]</scope>
    <source>
        <strain evidence="13">Cs_M1</strain>
        <tissue evidence="13">Blood</tissue>
    </source>
</reference>
<dbReference type="InterPro" id="IPR013106">
    <property type="entry name" value="Ig_V-set"/>
</dbReference>
<dbReference type="GO" id="GO:0071222">
    <property type="term" value="P:cellular response to lipopolysaccharide"/>
    <property type="evidence" value="ECO:0007669"/>
    <property type="project" value="TreeGrafter"/>
</dbReference>
<evidence type="ECO:0000256" key="6">
    <source>
        <dbReference type="ARBA" id="ARBA00023136"/>
    </source>
</evidence>
<dbReference type="InterPro" id="IPR036179">
    <property type="entry name" value="Ig-like_dom_sf"/>
</dbReference>
<keyword evidence="10" id="KW-0393">Immunoglobulin domain</keyword>
<organism evidence="13 14">
    <name type="scientific">Coregonus suidteri</name>
    <dbReference type="NCBI Taxonomy" id="861788"/>
    <lineage>
        <taxon>Eukaryota</taxon>
        <taxon>Metazoa</taxon>
        <taxon>Chordata</taxon>
        <taxon>Craniata</taxon>
        <taxon>Vertebrata</taxon>
        <taxon>Euteleostomi</taxon>
        <taxon>Actinopterygii</taxon>
        <taxon>Neopterygii</taxon>
        <taxon>Teleostei</taxon>
        <taxon>Protacanthopterygii</taxon>
        <taxon>Salmoniformes</taxon>
        <taxon>Salmonidae</taxon>
        <taxon>Coregoninae</taxon>
        <taxon>Coregonus</taxon>
    </lineage>
</organism>
<protein>
    <recommendedName>
        <fullName evidence="12">Ig-like domain-containing protein</fullName>
    </recommendedName>
</protein>
<evidence type="ECO:0000259" key="12">
    <source>
        <dbReference type="PROSITE" id="PS50835"/>
    </source>
</evidence>
<evidence type="ECO:0000256" key="11">
    <source>
        <dbReference type="SAM" id="Phobius"/>
    </source>
</evidence>
<keyword evidence="9" id="KW-0325">Glycoprotein</keyword>
<evidence type="ECO:0000256" key="5">
    <source>
        <dbReference type="ARBA" id="ARBA00022989"/>
    </source>
</evidence>
<dbReference type="PANTHER" id="PTHR25466">
    <property type="entry name" value="T-LYMPHOCYTE ACTIVATION ANTIGEN"/>
    <property type="match status" value="1"/>
</dbReference>
<dbReference type="SMART" id="SM00409">
    <property type="entry name" value="IG"/>
    <property type="match status" value="1"/>
</dbReference>
<dbReference type="Pfam" id="PF07686">
    <property type="entry name" value="V-set"/>
    <property type="match status" value="1"/>
</dbReference>
<dbReference type="GO" id="GO:0042102">
    <property type="term" value="P:positive regulation of T cell proliferation"/>
    <property type="evidence" value="ECO:0007669"/>
    <property type="project" value="TreeGrafter"/>
</dbReference>
<comment type="caution">
    <text evidence="13">The sequence shown here is derived from an EMBL/GenBank/DDBJ whole genome shotgun (WGS) entry which is preliminary data.</text>
</comment>
<dbReference type="InterPro" id="IPR007110">
    <property type="entry name" value="Ig-like_dom"/>
</dbReference>
<dbReference type="InterPro" id="IPR003599">
    <property type="entry name" value="Ig_sub"/>
</dbReference>